<proteinExistence type="predicted"/>
<dbReference type="GO" id="GO:0003677">
    <property type="term" value="F:DNA binding"/>
    <property type="evidence" value="ECO:0007669"/>
    <property type="project" value="InterPro"/>
</dbReference>
<evidence type="ECO:0000313" key="2">
    <source>
        <dbReference type="Proteomes" id="UP000675284"/>
    </source>
</evidence>
<name>A0A941DSS4_9BACI</name>
<sequence length="86" mass="9886">MKYNSNVKNRMKRVEGQIRGLLKMMEDEKDCRDIVTQMSAVRSAIDRTAALIVSTNLEQCIREEKENGESSEEIIQEAVQLLVKSR</sequence>
<dbReference type="Proteomes" id="UP000675284">
    <property type="component" value="Unassembled WGS sequence"/>
</dbReference>
<dbReference type="Pfam" id="PF02583">
    <property type="entry name" value="Trns_repr_metal"/>
    <property type="match status" value="1"/>
</dbReference>
<dbReference type="Gene3D" id="1.20.58.1000">
    <property type="entry name" value="Metal-sensitive repressor, helix protomer"/>
    <property type="match status" value="1"/>
</dbReference>
<protein>
    <submittedName>
        <fullName evidence="1">Metal-sensitive transcriptional regulator</fullName>
    </submittedName>
</protein>
<dbReference type="EMBL" id="JAGSOT010000006">
    <property type="protein sequence ID" value="MBR7795036.1"/>
    <property type="molecule type" value="Genomic_DNA"/>
</dbReference>
<dbReference type="GO" id="GO:0046872">
    <property type="term" value="F:metal ion binding"/>
    <property type="evidence" value="ECO:0007669"/>
    <property type="project" value="InterPro"/>
</dbReference>
<keyword evidence="2" id="KW-1185">Reference proteome</keyword>
<dbReference type="PANTHER" id="PTHR33677:SF5">
    <property type="entry name" value="TRANSCRIPTIONAL REPRESSOR FRMR"/>
    <property type="match status" value="1"/>
</dbReference>
<comment type="caution">
    <text evidence="1">The sequence shown here is derived from an EMBL/GenBank/DDBJ whole genome shotgun (WGS) entry which is preliminary data.</text>
</comment>
<dbReference type="InterPro" id="IPR038390">
    <property type="entry name" value="Metal_Tscrpt_repr_sf"/>
</dbReference>
<accession>A0A941DSS4</accession>
<reference evidence="1" key="1">
    <citation type="submission" date="2021-04" db="EMBL/GenBank/DDBJ databases">
        <title>Isolation and polyphasic classification of algal microorganism.</title>
        <authorList>
            <person name="Wang S."/>
        </authorList>
    </citation>
    <scope>NUCLEOTIDE SEQUENCE</scope>
    <source>
        <strain evidence="1">720a</strain>
    </source>
</reference>
<organism evidence="1 2">
    <name type="scientific">Virgibacillus salarius</name>
    <dbReference type="NCBI Taxonomy" id="447199"/>
    <lineage>
        <taxon>Bacteria</taxon>
        <taxon>Bacillati</taxon>
        <taxon>Bacillota</taxon>
        <taxon>Bacilli</taxon>
        <taxon>Bacillales</taxon>
        <taxon>Bacillaceae</taxon>
        <taxon>Virgibacillus</taxon>
    </lineage>
</organism>
<dbReference type="GO" id="GO:0045892">
    <property type="term" value="P:negative regulation of DNA-templated transcription"/>
    <property type="evidence" value="ECO:0007669"/>
    <property type="project" value="UniProtKB-ARBA"/>
</dbReference>
<dbReference type="RefSeq" id="WP_026682222.1">
    <property type="nucleotide sequence ID" value="NZ_BAAACY010000145.1"/>
</dbReference>
<dbReference type="PANTHER" id="PTHR33677">
    <property type="entry name" value="TRANSCRIPTIONAL REPRESSOR FRMR-RELATED"/>
    <property type="match status" value="1"/>
</dbReference>
<dbReference type="InterPro" id="IPR003735">
    <property type="entry name" value="Metal_Tscrpt_repr"/>
</dbReference>
<evidence type="ECO:0000313" key="1">
    <source>
        <dbReference type="EMBL" id="MBR7795036.1"/>
    </source>
</evidence>
<gene>
    <name evidence="1" type="ORF">KCX74_03150</name>
</gene>
<dbReference type="AlphaFoldDB" id="A0A941DSS4"/>
<dbReference type="CDD" id="cd10155">
    <property type="entry name" value="BsYrkD-like_DUF156"/>
    <property type="match status" value="1"/>
</dbReference>